<dbReference type="GeneID" id="19468015"/>
<dbReference type="RefSeq" id="XP_008076119.1">
    <property type="nucleotide sequence ID" value="XM_008077928.1"/>
</dbReference>
<dbReference type="AlphaFoldDB" id="S3DI53"/>
<evidence type="ECO:0000256" key="5">
    <source>
        <dbReference type="SAM" id="MobiDB-lite"/>
    </source>
</evidence>
<dbReference type="GO" id="GO:0008138">
    <property type="term" value="F:protein tyrosine/serine/threonine phosphatase activity"/>
    <property type="evidence" value="ECO:0007669"/>
    <property type="project" value="TreeGrafter"/>
</dbReference>
<feature type="domain" description="Tyrosine specific protein phosphatases" evidence="7">
    <location>
        <begin position="64"/>
        <end position="127"/>
    </location>
</feature>
<dbReference type="PANTHER" id="PTHR45848:SF4">
    <property type="entry name" value="DUAL SPECIFICITY PROTEIN PHOSPHATASE 12"/>
    <property type="match status" value="1"/>
</dbReference>
<sequence>MALSRVEGDDEIYVSGIFTLKLKSKLQKAGITHILSTLVYDFSKYEDWDQYEHLQIEALDVDDENLLGEFEKTGSWIENALRGGGRVLIHCAMGKSRSVTVTIAFLLRKYPHLTVNSALELIRKSRPMAEPNDGFMAQLELYKEMGCPKDIEAQPRYQRWIYQREVDEALACNMAPDRVRFEDEEKQEESRIKQIAEEGEKELRCKRCRLLYIKIGMYPPLSSSTLLDAAHAIGISLGWSPGMSKSKVRGSGRQVRGVKDGGSDKDVVEKMKGLGIRLPPGMKGVEKEVKENL</sequence>
<organism evidence="8 9">
    <name type="scientific">Glarea lozoyensis (strain ATCC 20868 / MF5171)</name>
    <dbReference type="NCBI Taxonomy" id="1116229"/>
    <lineage>
        <taxon>Eukaryota</taxon>
        <taxon>Fungi</taxon>
        <taxon>Dikarya</taxon>
        <taxon>Ascomycota</taxon>
        <taxon>Pezizomycotina</taxon>
        <taxon>Leotiomycetes</taxon>
        <taxon>Helotiales</taxon>
        <taxon>Helotiaceae</taxon>
        <taxon>Glarea</taxon>
    </lineage>
</organism>
<dbReference type="GO" id="GO:0005634">
    <property type="term" value="C:nucleus"/>
    <property type="evidence" value="ECO:0007669"/>
    <property type="project" value="TreeGrafter"/>
</dbReference>
<accession>S3DI53</accession>
<evidence type="ECO:0000259" key="6">
    <source>
        <dbReference type="PROSITE" id="PS50054"/>
    </source>
</evidence>
<dbReference type="InterPro" id="IPR029021">
    <property type="entry name" value="Prot-tyrosine_phosphatase-like"/>
</dbReference>
<dbReference type="Proteomes" id="UP000016922">
    <property type="component" value="Unassembled WGS sequence"/>
</dbReference>
<feature type="region of interest" description="Disordered" evidence="5">
    <location>
        <begin position="246"/>
        <end position="265"/>
    </location>
</feature>
<dbReference type="InterPro" id="IPR020422">
    <property type="entry name" value="TYR_PHOSPHATASE_DUAL_dom"/>
</dbReference>
<gene>
    <name evidence="8" type="ORF">GLAREA_08967</name>
</gene>
<dbReference type="InterPro" id="IPR000387">
    <property type="entry name" value="Tyr_Pase_dom"/>
</dbReference>
<dbReference type="SUPFAM" id="SSF52799">
    <property type="entry name" value="(Phosphotyrosine protein) phosphatases II"/>
    <property type="match status" value="1"/>
</dbReference>
<keyword evidence="4" id="KW-0904">Protein phosphatase</keyword>
<dbReference type="PROSITE" id="PS50056">
    <property type="entry name" value="TYR_PHOSPHATASE_2"/>
    <property type="match status" value="1"/>
</dbReference>
<dbReference type="STRING" id="1116229.S3DI53"/>
<dbReference type="KEGG" id="glz:GLAREA_08967"/>
<reference evidence="8 9" key="1">
    <citation type="journal article" date="2013" name="BMC Genomics">
        <title>Genomics-driven discovery of the pneumocandin biosynthetic gene cluster in the fungus Glarea lozoyensis.</title>
        <authorList>
            <person name="Chen L."/>
            <person name="Yue Q."/>
            <person name="Zhang X."/>
            <person name="Xiang M."/>
            <person name="Wang C."/>
            <person name="Li S."/>
            <person name="Che Y."/>
            <person name="Ortiz-Lopez F.J."/>
            <person name="Bills G.F."/>
            <person name="Liu X."/>
            <person name="An Z."/>
        </authorList>
    </citation>
    <scope>NUCLEOTIDE SEQUENCE [LARGE SCALE GENOMIC DNA]</scope>
    <source>
        <strain evidence="9">ATCC 20868 / MF5171</strain>
    </source>
</reference>
<dbReference type="PANTHER" id="PTHR45848">
    <property type="entry name" value="DUAL SPECIFICITY PROTEIN PHOSPHATASE 12 FAMILY MEMBER"/>
    <property type="match status" value="1"/>
</dbReference>
<evidence type="ECO:0000256" key="1">
    <source>
        <dbReference type="ARBA" id="ARBA00008601"/>
    </source>
</evidence>
<proteinExistence type="inferred from homology"/>
<protein>
    <recommendedName>
        <fullName evidence="2">protein-tyrosine-phosphatase</fullName>
        <ecNumber evidence="2">3.1.3.48</ecNumber>
    </recommendedName>
</protein>
<evidence type="ECO:0000256" key="4">
    <source>
        <dbReference type="ARBA" id="ARBA00022912"/>
    </source>
</evidence>
<dbReference type="Gene3D" id="3.90.190.10">
    <property type="entry name" value="Protein tyrosine phosphatase superfamily"/>
    <property type="match status" value="1"/>
</dbReference>
<dbReference type="PROSITE" id="PS50054">
    <property type="entry name" value="TYR_PHOSPHATASE_DUAL"/>
    <property type="match status" value="1"/>
</dbReference>
<dbReference type="OMA" id="RCRHELA"/>
<dbReference type="SMART" id="SM00195">
    <property type="entry name" value="DSPc"/>
    <property type="match status" value="1"/>
</dbReference>
<name>S3DI53_GLAL2</name>
<dbReference type="OrthoDB" id="2017893at2759"/>
<dbReference type="HOGENOM" id="CLU_950113_0_0_1"/>
<dbReference type="Pfam" id="PF00782">
    <property type="entry name" value="DSPc"/>
    <property type="match status" value="1"/>
</dbReference>
<evidence type="ECO:0000256" key="3">
    <source>
        <dbReference type="ARBA" id="ARBA00022801"/>
    </source>
</evidence>
<dbReference type="EC" id="3.1.3.48" evidence="2"/>
<evidence type="ECO:0000313" key="8">
    <source>
        <dbReference type="EMBL" id="EPE36804.1"/>
    </source>
</evidence>
<evidence type="ECO:0000256" key="2">
    <source>
        <dbReference type="ARBA" id="ARBA00013064"/>
    </source>
</evidence>
<dbReference type="CDD" id="cd14518">
    <property type="entry name" value="DSP_fungal_YVH1"/>
    <property type="match status" value="1"/>
</dbReference>
<evidence type="ECO:0000259" key="7">
    <source>
        <dbReference type="PROSITE" id="PS50056"/>
    </source>
</evidence>
<dbReference type="InterPro" id="IPR000340">
    <property type="entry name" value="Dual-sp_phosphatase_cat-dom"/>
</dbReference>
<comment type="similarity">
    <text evidence="1">Belongs to the protein-tyrosine phosphatase family. Non-receptor class dual specificity subfamily.</text>
</comment>
<keyword evidence="3" id="KW-0378">Hydrolase</keyword>
<keyword evidence="9" id="KW-1185">Reference proteome</keyword>
<dbReference type="eggNOG" id="KOG1716">
    <property type="taxonomic scope" value="Eukaryota"/>
</dbReference>
<evidence type="ECO:0000313" key="9">
    <source>
        <dbReference type="Proteomes" id="UP000016922"/>
    </source>
</evidence>
<dbReference type="EMBL" id="KE145352">
    <property type="protein sequence ID" value="EPE36804.1"/>
    <property type="molecule type" value="Genomic_DNA"/>
</dbReference>
<dbReference type="GO" id="GO:0004725">
    <property type="term" value="F:protein tyrosine phosphatase activity"/>
    <property type="evidence" value="ECO:0007669"/>
    <property type="project" value="UniProtKB-EC"/>
</dbReference>
<feature type="domain" description="Tyrosine-protein phosphatase" evidence="6">
    <location>
        <begin position="4"/>
        <end position="148"/>
    </location>
</feature>